<accession>A0A398DQU6</accession>
<evidence type="ECO:0000259" key="5">
    <source>
        <dbReference type="Pfam" id="PF01512"/>
    </source>
</evidence>
<sequence>MKLFSTQIVVPVDSNSVLQGALEVKHVLEETIAKYNLGSQVSVVETGALGIYDQGVVLAVFPDDVYYGNVMPSDVEEIVTEHLLKGRVVSRLTIDRSLSSKRLVEKETGKSQQKIVLRNAGLIDPQNIDEYIARDGYEALAKALAMQPGEVIQILTDSKLQGRGGAGFPTGLKWGMVAKEQSDEKYIVCNADEGEPGTFKDRLILEGDPHSIVEAMTIAGYATGAHVGIVYVRGEYFMSIARLK</sequence>
<evidence type="ECO:0000313" key="7">
    <source>
        <dbReference type="Proteomes" id="UP000266113"/>
    </source>
</evidence>
<feature type="non-terminal residue" evidence="6">
    <location>
        <position position="244"/>
    </location>
</feature>
<dbReference type="SUPFAM" id="SSF142019">
    <property type="entry name" value="Nqo1 FMN-binding domain-like"/>
    <property type="match status" value="1"/>
</dbReference>
<dbReference type="InterPro" id="IPR036249">
    <property type="entry name" value="Thioredoxin-like_sf"/>
</dbReference>
<evidence type="ECO:0000313" key="6">
    <source>
        <dbReference type="EMBL" id="RIE16553.1"/>
    </source>
</evidence>
<organism evidence="6 7">
    <name type="scientific">Candidatus Cryosericum septentrionale</name>
    <dbReference type="NCBI Taxonomy" id="2290913"/>
    <lineage>
        <taxon>Bacteria</taxon>
        <taxon>Pseudomonadati</taxon>
        <taxon>Caldisericota/Cryosericota group</taxon>
        <taxon>Candidatus Cryosericota</taxon>
        <taxon>Candidatus Cryosericia</taxon>
        <taxon>Candidatus Cryosericales</taxon>
        <taxon>Candidatus Cryosericaceae</taxon>
        <taxon>Candidatus Cryosericum</taxon>
    </lineage>
</organism>
<keyword evidence="1" id="KW-0004">4Fe-4S</keyword>
<evidence type="ECO:0000256" key="1">
    <source>
        <dbReference type="ARBA" id="ARBA00022485"/>
    </source>
</evidence>
<dbReference type="Gene3D" id="3.40.50.11540">
    <property type="entry name" value="NADH-ubiquinone oxidoreductase 51kDa subunit"/>
    <property type="match status" value="1"/>
</dbReference>
<keyword evidence="4" id="KW-0411">Iron-sulfur</keyword>
<keyword evidence="7" id="KW-1185">Reference proteome</keyword>
<feature type="domain" description="NADH-ubiquinone oxidoreductase 51kDa subunit FMN-binding" evidence="5">
    <location>
        <begin position="156"/>
        <end position="244"/>
    </location>
</feature>
<dbReference type="PANTHER" id="PTHR43578">
    <property type="entry name" value="NADH-QUINONE OXIDOREDUCTASE SUBUNIT F"/>
    <property type="match status" value="1"/>
</dbReference>
<proteinExistence type="predicted"/>
<reference evidence="6 7" key="1">
    <citation type="submission" date="2018-09" db="EMBL/GenBank/DDBJ databases">
        <title>Discovery and Ecogenomic Context for Candidatus Cryosericales, a Global Caldiserica Order Active in Thawing Permafrost.</title>
        <authorList>
            <person name="Martinez M.A."/>
            <person name="Woodcroft B.J."/>
            <person name="Ignacio Espinoza J.C."/>
            <person name="Zayed A."/>
            <person name="Singleton C.M."/>
            <person name="Boyd J."/>
            <person name="Li Y.-F."/>
            <person name="Purvine S."/>
            <person name="Maughan H."/>
            <person name="Hodgkins S.B."/>
            <person name="Anderson D."/>
            <person name="Sederholm M."/>
            <person name="Temperton B."/>
            <person name="Saleska S.R."/>
            <person name="Tyson G.W."/>
            <person name="Rich V.I."/>
        </authorList>
    </citation>
    <scope>NUCLEOTIDE SEQUENCE [LARGE SCALE GENOMIC DNA]</scope>
    <source>
        <strain evidence="6 7">SMC1</strain>
    </source>
</reference>
<name>A0A398DQU6_9BACT</name>
<evidence type="ECO:0000256" key="4">
    <source>
        <dbReference type="ARBA" id="ARBA00023014"/>
    </source>
</evidence>
<dbReference type="GO" id="GO:0051539">
    <property type="term" value="F:4 iron, 4 sulfur cluster binding"/>
    <property type="evidence" value="ECO:0007669"/>
    <property type="project" value="UniProtKB-KW"/>
</dbReference>
<evidence type="ECO:0000256" key="2">
    <source>
        <dbReference type="ARBA" id="ARBA00022723"/>
    </source>
</evidence>
<dbReference type="Gene3D" id="3.40.30.10">
    <property type="entry name" value="Glutaredoxin"/>
    <property type="match status" value="1"/>
</dbReference>
<dbReference type="GO" id="GO:0046872">
    <property type="term" value="F:metal ion binding"/>
    <property type="evidence" value="ECO:0007669"/>
    <property type="project" value="UniProtKB-KW"/>
</dbReference>
<dbReference type="InterPro" id="IPR011538">
    <property type="entry name" value="Nuo51_FMN-bd"/>
</dbReference>
<dbReference type="SUPFAM" id="SSF52833">
    <property type="entry name" value="Thioredoxin-like"/>
    <property type="match status" value="1"/>
</dbReference>
<dbReference type="InterPro" id="IPR037225">
    <property type="entry name" value="Nuo51_FMN-bd_sf"/>
</dbReference>
<keyword evidence="2" id="KW-0479">Metal-binding</keyword>
<dbReference type="Gene3D" id="6.10.250.1450">
    <property type="match status" value="1"/>
</dbReference>
<keyword evidence="3" id="KW-0408">Iron</keyword>
<gene>
    <name evidence="6" type="ORF">SMC1_06230</name>
</gene>
<dbReference type="PANTHER" id="PTHR43578:SF3">
    <property type="entry name" value="NADH-QUINONE OXIDOREDUCTASE SUBUNIT F"/>
    <property type="match status" value="1"/>
</dbReference>
<dbReference type="EMBL" id="QXIY01000028">
    <property type="protein sequence ID" value="RIE16553.1"/>
    <property type="molecule type" value="Genomic_DNA"/>
</dbReference>
<dbReference type="CDD" id="cd02980">
    <property type="entry name" value="TRX_Fd_family"/>
    <property type="match status" value="1"/>
</dbReference>
<comment type="caution">
    <text evidence="6">The sequence shown here is derived from an EMBL/GenBank/DDBJ whole genome shotgun (WGS) entry which is preliminary data.</text>
</comment>
<dbReference type="Proteomes" id="UP000266113">
    <property type="component" value="Unassembled WGS sequence"/>
</dbReference>
<dbReference type="AlphaFoldDB" id="A0A398DQU6"/>
<dbReference type="Pfam" id="PF01512">
    <property type="entry name" value="Complex1_51K"/>
    <property type="match status" value="1"/>
</dbReference>
<evidence type="ECO:0000256" key="3">
    <source>
        <dbReference type="ARBA" id="ARBA00023004"/>
    </source>
</evidence>
<protein>
    <submittedName>
        <fullName evidence="6">NADP oxidoreductase</fullName>
    </submittedName>
</protein>